<accession>A0A7S0RG05</accession>
<dbReference type="Pfam" id="PF01073">
    <property type="entry name" value="3Beta_HSD"/>
    <property type="match status" value="1"/>
</dbReference>
<evidence type="ECO:0000256" key="3">
    <source>
        <dbReference type="RuleBase" id="RU004475"/>
    </source>
</evidence>
<dbReference type="InterPro" id="IPR002225">
    <property type="entry name" value="3Beta_OHSteriod_DH/Estase"/>
</dbReference>
<feature type="transmembrane region" description="Helical" evidence="3">
    <location>
        <begin position="267"/>
        <end position="288"/>
    </location>
</feature>
<keyword evidence="3" id="KW-0812">Transmembrane</keyword>
<reference evidence="5" key="1">
    <citation type="submission" date="2021-01" db="EMBL/GenBank/DDBJ databases">
        <authorList>
            <person name="Corre E."/>
            <person name="Pelletier E."/>
            <person name="Niang G."/>
            <person name="Scheremetjew M."/>
            <person name="Finn R."/>
            <person name="Kale V."/>
            <person name="Holt S."/>
            <person name="Cochrane G."/>
            <person name="Meng A."/>
            <person name="Brown T."/>
            <person name="Cohen L."/>
        </authorList>
    </citation>
    <scope>NUCLEOTIDE SEQUENCE</scope>
    <source>
        <strain evidence="5">CCMP722</strain>
    </source>
</reference>
<dbReference type="GO" id="GO:0006694">
    <property type="term" value="P:steroid biosynthetic process"/>
    <property type="evidence" value="ECO:0007669"/>
    <property type="project" value="InterPro"/>
</dbReference>
<dbReference type="PANTHER" id="PTHR43245">
    <property type="entry name" value="BIFUNCTIONAL POLYMYXIN RESISTANCE PROTEIN ARNA"/>
    <property type="match status" value="1"/>
</dbReference>
<evidence type="ECO:0000256" key="1">
    <source>
        <dbReference type="ARBA" id="ARBA00009219"/>
    </source>
</evidence>
<keyword evidence="3" id="KW-0472">Membrane</keyword>
<proteinExistence type="inferred from homology"/>
<keyword evidence="2 3" id="KW-0560">Oxidoreductase</keyword>
<evidence type="ECO:0000259" key="4">
    <source>
        <dbReference type="Pfam" id="PF01073"/>
    </source>
</evidence>
<dbReference type="SUPFAM" id="SSF51735">
    <property type="entry name" value="NAD(P)-binding Rossmann-fold domains"/>
    <property type="match status" value="1"/>
</dbReference>
<dbReference type="InterPro" id="IPR036291">
    <property type="entry name" value="NAD(P)-bd_dom_sf"/>
</dbReference>
<gene>
    <name evidence="5" type="ORF">POBO1169_LOCUS13238</name>
</gene>
<evidence type="ECO:0000256" key="2">
    <source>
        <dbReference type="ARBA" id="ARBA00023002"/>
    </source>
</evidence>
<dbReference type="GO" id="GO:0016616">
    <property type="term" value="F:oxidoreductase activity, acting on the CH-OH group of donors, NAD or NADP as acceptor"/>
    <property type="evidence" value="ECO:0007669"/>
    <property type="project" value="InterPro"/>
</dbReference>
<dbReference type="EMBL" id="HBFA01026059">
    <property type="protein sequence ID" value="CAD8676611.1"/>
    <property type="molecule type" value="Transcribed_RNA"/>
</dbReference>
<comment type="similarity">
    <text evidence="1 3">Belongs to the 3-beta-HSD family.</text>
</comment>
<protein>
    <recommendedName>
        <fullName evidence="4">3-beta hydroxysteroid dehydrogenase/isomerase domain-containing protein</fullName>
    </recommendedName>
</protein>
<dbReference type="Gene3D" id="3.40.50.720">
    <property type="entry name" value="NAD(P)-binding Rossmann-like Domain"/>
    <property type="match status" value="1"/>
</dbReference>
<name>A0A7S0RG05_9CHLO</name>
<evidence type="ECO:0000313" key="5">
    <source>
        <dbReference type="EMBL" id="CAD8676611.1"/>
    </source>
</evidence>
<dbReference type="AlphaFoldDB" id="A0A7S0RG05"/>
<dbReference type="PANTHER" id="PTHR43245:SF51">
    <property type="entry name" value="SHORT CHAIN DEHYDROGENASE_REDUCTASE FAMILY 42E, MEMBER 2"/>
    <property type="match status" value="1"/>
</dbReference>
<sequence>MAPRRCVVTGGSGFVGRRLVEMLIERGNYDTVVSFDVLPKPVNVDDKYDQNIEYVKGDLTNKDSVMSALKGAECVYHIAALVGPYHPRELYYKVNYEGTVNIINACKELGIGKIVMSSSPSTRFDGNDIMDKTEDELEIRPPGQFLQPYAETKAMGEIAAREACDGDKLLTVAVAPHQVYGPRDMLFLHNMLKTQKLRIFGNGENKCSFTHVDNYCHALILGEKALYKGSPALGKFYIATDGPPQKFWEVVDTARMAMGFPSLKTKFHLPVTFIMILAHICDVVGYLLGKKLKLTPFSVKMLTIHRWFNITAAKRDLGYEPLFSFQEGWASTIEWFQEHWLPDYRAGKFE</sequence>
<organism evidence="5">
    <name type="scientific">Pyramimonas obovata</name>
    <dbReference type="NCBI Taxonomy" id="1411642"/>
    <lineage>
        <taxon>Eukaryota</taxon>
        <taxon>Viridiplantae</taxon>
        <taxon>Chlorophyta</taxon>
        <taxon>Pyramimonadophyceae</taxon>
        <taxon>Pyramimonadales</taxon>
        <taxon>Pyramimonadaceae</taxon>
        <taxon>Pyramimonas</taxon>
        <taxon>Pyramimonas incertae sedis</taxon>
    </lineage>
</organism>
<feature type="domain" description="3-beta hydroxysteroid dehydrogenase/isomerase" evidence="4">
    <location>
        <begin position="7"/>
        <end position="263"/>
    </location>
</feature>
<keyword evidence="3" id="KW-1133">Transmembrane helix</keyword>
<dbReference type="InterPro" id="IPR050177">
    <property type="entry name" value="Lipid_A_modif_metabolic_enz"/>
</dbReference>